<dbReference type="PANTHER" id="PTHR31286:SF153">
    <property type="entry name" value="DUF4283 DOMAIN PROTEIN"/>
    <property type="match status" value="1"/>
</dbReference>
<feature type="non-terminal residue" evidence="2">
    <location>
        <position position="1"/>
    </location>
</feature>
<dbReference type="EMBL" id="JABFAD010000007">
    <property type="protein sequence ID" value="MBA0803315.1"/>
    <property type="molecule type" value="Genomic_DNA"/>
</dbReference>
<dbReference type="Proteomes" id="UP000593560">
    <property type="component" value="Unassembled WGS sequence"/>
</dbReference>
<dbReference type="PANTHER" id="PTHR31286">
    <property type="entry name" value="GLYCINE-RICH CELL WALL STRUCTURAL PROTEIN 1.8-LIKE"/>
    <property type="match status" value="1"/>
</dbReference>
<name>A0A7J9H2V9_9ROSI</name>
<organism evidence="2 3">
    <name type="scientific">Gossypium harknessii</name>
    <dbReference type="NCBI Taxonomy" id="34285"/>
    <lineage>
        <taxon>Eukaryota</taxon>
        <taxon>Viridiplantae</taxon>
        <taxon>Streptophyta</taxon>
        <taxon>Embryophyta</taxon>
        <taxon>Tracheophyta</taxon>
        <taxon>Spermatophyta</taxon>
        <taxon>Magnoliopsida</taxon>
        <taxon>eudicotyledons</taxon>
        <taxon>Gunneridae</taxon>
        <taxon>Pentapetalae</taxon>
        <taxon>rosids</taxon>
        <taxon>malvids</taxon>
        <taxon>Malvales</taxon>
        <taxon>Malvaceae</taxon>
        <taxon>Malvoideae</taxon>
        <taxon>Gossypium</taxon>
    </lineage>
</organism>
<sequence length="199" mass="23375">MERELAMFSLDDEEDEIVEVQRQVESTVNENEFCLVGCFLTASVIHFPTMRSTMANLLHPIKRKDLERVINGVPWTFNNNLLVFHRLVIGEDPLKLLARQLGDFIRKFMEYDSVSIGRGLMSYMRVWICLDVRHPLKRKKKLMFAHGNCAYVYFKYERLTLFCFFYGQLGHNDSFCQAMMALGVEVTELVWDLTLWDQS</sequence>
<gene>
    <name evidence="2" type="ORF">Gohar_013545</name>
</gene>
<dbReference type="Pfam" id="PF14392">
    <property type="entry name" value="zf-CCHC_4"/>
    <property type="match status" value="1"/>
</dbReference>
<evidence type="ECO:0000313" key="3">
    <source>
        <dbReference type="Proteomes" id="UP000593560"/>
    </source>
</evidence>
<feature type="domain" description="Zinc knuckle CX2CX4HX4C" evidence="1">
    <location>
        <begin position="130"/>
        <end position="177"/>
    </location>
</feature>
<evidence type="ECO:0000259" key="1">
    <source>
        <dbReference type="Pfam" id="PF14392"/>
    </source>
</evidence>
<dbReference type="AlphaFoldDB" id="A0A7J9H2V9"/>
<dbReference type="InterPro" id="IPR025836">
    <property type="entry name" value="Zn_knuckle_CX2CX4HX4C"/>
</dbReference>
<comment type="caution">
    <text evidence="2">The sequence shown here is derived from an EMBL/GenBank/DDBJ whole genome shotgun (WGS) entry which is preliminary data.</text>
</comment>
<proteinExistence type="predicted"/>
<evidence type="ECO:0000313" key="2">
    <source>
        <dbReference type="EMBL" id="MBA0803315.1"/>
    </source>
</evidence>
<protein>
    <recommendedName>
        <fullName evidence="1">Zinc knuckle CX2CX4HX4C domain-containing protein</fullName>
    </recommendedName>
</protein>
<dbReference type="InterPro" id="IPR040256">
    <property type="entry name" value="At4g02000-like"/>
</dbReference>
<accession>A0A7J9H2V9</accession>
<reference evidence="2 3" key="1">
    <citation type="journal article" date="2019" name="Genome Biol. Evol.">
        <title>Insights into the evolution of the New World diploid cottons (Gossypium, subgenus Houzingenia) based on genome sequencing.</title>
        <authorList>
            <person name="Grover C.E."/>
            <person name="Arick M.A. 2nd"/>
            <person name="Thrash A."/>
            <person name="Conover J.L."/>
            <person name="Sanders W.S."/>
            <person name="Peterson D.G."/>
            <person name="Frelichowski J.E."/>
            <person name="Scheffler J.A."/>
            <person name="Scheffler B.E."/>
            <person name="Wendel J.F."/>
        </authorList>
    </citation>
    <scope>NUCLEOTIDE SEQUENCE [LARGE SCALE GENOMIC DNA]</scope>
    <source>
        <strain evidence="2">0</strain>
        <tissue evidence="2">Leaf</tissue>
    </source>
</reference>
<dbReference type="OrthoDB" id="1729074at2759"/>
<keyword evidence="3" id="KW-1185">Reference proteome</keyword>